<sequence>MRSPLVTGDMSTAAALELPMHDFELQALERATHPAMGASRFSEKVWVGVLRREQTAHLFDATVTTSHCDERHVALKRHGRDFGQRQWQQLCLRERLPSGLAGNAIQ</sequence>
<proteinExistence type="predicted"/>
<dbReference type="RefSeq" id="WP_090839213.1">
    <property type="nucleotide sequence ID" value="NZ_CADFGJ010000088.1"/>
</dbReference>
<reference evidence="1 2" key="1">
    <citation type="submission" date="2018-01" db="EMBL/GenBank/DDBJ databases">
        <title>Species boundaries and ecological features among Paraburkholderia terrae DSMZ17804T, P. hospita DSMZ17164T and P. caribensis DSMZ13236T.</title>
        <authorList>
            <person name="Pratama A.A."/>
        </authorList>
    </citation>
    <scope>NUCLEOTIDE SEQUENCE [LARGE SCALE GENOMIC DNA]</scope>
    <source>
        <strain evidence="1 2">DSM 17164</strain>
    </source>
</reference>
<name>A0AAN1JM93_9BURK</name>
<organism evidence="1 2">
    <name type="scientific">Paraburkholderia hospita</name>
    <dbReference type="NCBI Taxonomy" id="169430"/>
    <lineage>
        <taxon>Bacteria</taxon>
        <taxon>Pseudomonadati</taxon>
        <taxon>Pseudomonadota</taxon>
        <taxon>Betaproteobacteria</taxon>
        <taxon>Burkholderiales</taxon>
        <taxon>Burkholderiaceae</taxon>
        <taxon>Paraburkholderia</taxon>
    </lineage>
</organism>
<dbReference type="GeneID" id="55536676"/>
<dbReference type="EMBL" id="CP026109">
    <property type="protein sequence ID" value="AUT76611.1"/>
    <property type="molecule type" value="Genomic_DNA"/>
</dbReference>
<accession>A0AAN1JM93</accession>
<dbReference type="AlphaFoldDB" id="A0AAN1JM93"/>
<evidence type="ECO:0000313" key="1">
    <source>
        <dbReference type="EMBL" id="AUT76611.1"/>
    </source>
</evidence>
<dbReference type="KEGG" id="phs:C2L64_51730"/>
<gene>
    <name evidence="1" type="ORF">C2L64_51730</name>
</gene>
<dbReference type="Proteomes" id="UP000236649">
    <property type="component" value="Chromosome 5"/>
</dbReference>
<protein>
    <submittedName>
        <fullName evidence="1">Uncharacterized protein</fullName>
    </submittedName>
</protein>
<evidence type="ECO:0000313" key="2">
    <source>
        <dbReference type="Proteomes" id="UP000236649"/>
    </source>
</evidence>